<accession>A0A8H5B9T6</accession>
<gene>
    <name evidence="1" type="ORF">D9758_018703</name>
</gene>
<dbReference type="AlphaFoldDB" id="A0A8H5B9T6"/>
<dbReference type="EMBL" id="JAACJM010000455">
    <property type="protein sequence ID" value="KAF5318262.1"/>
    <property type="molecule type" value="Genomic_DNA"/>
</dbReference>
<reference evidence="1 2" key="1">
    <citation type="journal article" date="2020" name="ISME J.">
        <title>Uncovering the hidden diversity of litter-decomposition mechanisms in mushroom-forming fungi.</title>
        <authorList>
            <person name="Floudas D."/>
            <person name="Bentzer J."/>
            <person name="Ahren D."/>
            <person name="Johansson T."/>
            <person name="Persson P."/>
            <person name="Tunlid A."/>
        </authorList>
    </citation>
    <scope>NUCLEOTIDE SEQUENCE [LARGE SCALE GENOMIC DNA]</scope>
    <source>
        <strain evidence="1 2">CBS 291.85</strain>
    </source>
</reference>
<dbReference type="Proteomes" id="UP000559256">
    <property type="component" value="Unassembled WGS sequence"/>
</dbReference>
<comment type="caution">
    <text evidence="1">The sequence shown here is derived from an EMBL/GenBank/DDBJ whole genome shotgun (WGS) entry which is preliminary data.</text>
</comment>
<dbReference type="OrthoDB" id="5588096at2759"/>
<name>A0A8H5B9T6_9AGAR</name>
<protein>
    <submittedName>
        <fullName evidence="1">Uncharacterized protein</fullName>
    </submittedName>
</protein>
<evidence type="ECO:0000313" key="2">
    <source>
        <dbReference type="Proteomes" id="UP000559256"/>
    </source>
</evidence>
<sequence length="426" mass="47935">MEELHRGTRFHGSRFEVYSARHENRIVVVKEYFGSRAKQHLQQTLDFNRGLMHPRFLNVKGIPRAPSSDTQFIVFGNACSTSFELKVASALQEDQKQSIRIGFAIVGGLSVGLLPNPPTGKLAYFFSAENLEIYMTDGDELKIGFTPSKTDVAEALGDTEEDRFWKIFNESCLNNFERANRLLHRESYVAMEYDNLNNENETMILDSEPDSSEQFIGEPSPVAPFSSKARREFVWKFPYRRTSTVELVAQHYQNYLNISRLKPAGSFALRQLAAWTQRRLILRERHQCPENAIISHSTLFHGEICYLCGEQVEQVEQGMDRNPISDAYSTVAQADSDVYPESEMMSDGDGTTEDIWASLQPYLEAQTESLVNAIQSILSGVRSPTPSPILNESVTQPVTAIVSSIVAVCKDNFPPASAQQGNEILQ</sequence>
<organism evidence="1 2">
    <name type="scientific">Tetrapyrgos nigripes</name>
    <dbReference type="NCBI Taxonomy" id="182062"/>
    <lineage>
        <taxon>Eukaryota</taxon>
        <taxon>Fungi</taxon>
        <taxon>Dikarya</taxon>
        <taxon>Basidiomycota</taxon>
        <taxon>Agaricomycotina</taxon>
        <taxon>Agaricomycetes</taxon>
        <taxon>Agaricomycetidae</taxon>
        <taxon>Agaricales</taxon>
        <taxon>Marasmiineae</taxon>
        <taxon>Marasmiaceae</taxon>
        <taxon>Tetrapyrgos</taxon>
    </lineage>
</organism>
<keyword evidence="2" id="KW-1185">Reference proteome</keyword>
<proteinExistence type="predicted"/>
<evidence type="ECO:0000313" key="1">
    <source>
        <dbReference type="EMBL" id="KAF5318262.1"/>
    </source>
</evidence>